<comment type="caution">
    <text evidence="6">The sequence shown here is derived from an EMBL/GenBank/DDBJ whole genome shotgun (WGS) entry which is preliminary data.</text>
</comment>
<reference evidence="6 7" key="1">
    <citation type="submission" date="2020-08" db="EMBL/GenBank/DDBJ databases">
        <title>Genomic Encyclopedia of Type Strains, Phase IV (KMG-IV): sequencing the most valuable type-strain genomes for metagenomic binning, comparative biology and taxonomic classification.</title>
        <authorList>
            <person name="Goeker M."/>
        </authorList>
    </citation>
    <scope>NUCLEOTIDE SEQUENCE [LARGE SCALE GENOMIC DNA]</scope>
    <source>
        <strain evidence="6 7">DSM 102255</strain>
    </source>
</reference>
<organism evidence="6 7">
    <name type="scientific">Sphingobium subterraneum</name>
    <dbReference type="NCBI Taxonomy" id="627688"/>
    <lineage>
        <taxon>Bacteria</taxon>
        <taxon>Pseudomonadati</taxon>
        <taxon>Pseudomonadota</taxon>
        <taxon>Alphaproteobacteria</taxon>
        <taxon>Sphingomonadales</taxon>
        <taxon>Sphingomonadaceae</taxon>
        <taxon>Sphingobium</taxon>
    </lineage>
</organism>
<proteinExistence type="predicted"/>
<dbReference type="EMBL" id="JACIJP010000006">
    <property type="protein sequence ID" value="MBB6125351.1"/>
    <property type="molecule type" value="Genomic_DNA"/>
</dbReference>
<keyword evidence="2" id="KW-0479">Metal-binding</keyword>
<keyword evidence="3" id="KW-0249">Electron transport</keyword>
<dbReference type="Gene3D" id="3.30.70.20">
    <property type="match status" value="1"/>
</dbReference>
<keyword evidence="4" id="KW-0408">Iron</keyword>
<dbReference type="PANTHER" id="PTHR36923:SF3">
    <property type="entry name" value="FERREDOXIN"/>
    <property type="match status" value="1"/>
</dbReference>
<evidence type="ECO:0000313" key="7">
    <source>
        <dbReference type="Proteomes" id="UP000552700"/>
    </source>
</evidence>
<dbReference type="InterPro" id="IPR051269">
    <property type="entry name" value="Fe-S_cluster_ET"/>
</dbReference>
<evidence type="ECO:0000313" key="6">
    <source>
        <dbReference type="EMBL" id="MBB6125351.1"/>
    </source>
</evidence>
<accession>A0A841JB55</accession>
<dbReference type="Pfam" id="PF13459">
    <property type="entry name" value="Fer4_15"/>
    <property type="match status" value="1"/>
</dbReference>
<evidence type="ECO:0000256" key="5">
    <source>
        <dbReference type="ARBA" id="ARBA00023014"/>
    </source>
</evidence>
<evidence type="ECO:0000256" key="1">
    <source>
        <dbReference type="ARBA" id="ARBA00022448"/>
    </source>
</evidence>
<gene>
    <name evidence="6" type="ORF">FHS92_003112</name>
</gene>
<dbReference type="Proteomes" id="UP000552700">
    <property type="component" value="Unassembled WGS sequence"/>
</dbReference>
<dbReference type="PANTHER" id="PTHR36923">
    <property type="entry name" value="FERREDOXIN"/>
    <property type="match status" value="1"/>
</dbReference>
<sequence>MRVRIKAERCVGHAMCYLAAPEIFVLSDEDGRASVTVDVVPEEFQEAVRQAARSCPEEAVDIY</sequence>
<evidence type="ECO:0000256" key="4">
    <source>
        <dbReference type="ARBA" id="ARBA00023004"/>
    </source>
</evidence>
<dbReference type="GO" id="GO:0046872">
    <property type="term" value="F:metal ion binding"/>
    <property type="evidence" value="ECO:0007669"/>
    <property type="project" value="UniProtKB-KW"/>
</dbReference>
<dbReference type="RefSeq" id="WP_184081644.1">
    <property type="nucleotide sequence ID" value="NZ_JACIJP010000006.1"/>
</dbReference>
<keyword evidence="5" id="KW-0411">Iron-sulfur</keyword>
<evidence type="ECO:0000256" key="2">
    <source>
        <dbReference type="ARBA" id="ARBA00022723"/>
    </source>
</evidence>
<evidence type="ECO:0000256" key="3">
    <source>
        <dbReference type="ARBA" id="ARBA00022982"/>
    </source>
</evidence>
<dbReference type="AlphaFoldDB" id="A0A841JB55"/>
<protein>
    <submittedName>
        <fullName evidence="6">Ferredoxin</fullName>
    </submittedName>
</protein>
<keyword evidence="1" id="KW-0813">Transport</keyword>
<keyword evidence="7" id="KW-1185">Reference proteome</keyword>
<name>A0A841JB55_9SPHN</name>
<dbReference type="SUPFAM" id="SSF54862">
    <property type="entry name" value="4Fe-4S ferredoxins"/>
    <property type="match status" value="1"/>
</dbReference>
<dbReference type="GO" id="GO:0051536">
    <property type="term" value="F:iron-sulfur cluster binding"/>
    <property type="evidence" value="ECO:0007669"/>
    <property type="project" value="UniProtKB-KW"/>
</dbReference>